<evidence type="ECO:0000256" key="8">
    <source>
        <dbReference type="ARBA" id="ARBA00023125"/>
    </source>
</evidence>
<dbReference type="Pfam" id="PF23588">
    <property type="entry name" value="HTH_CHD1_Hrp3"/>
    <property type="match status" value="1"/>
</dbReference>
<feature type="domain" description="Chromo" evidence="12">
    <location>
        <begin position="280"/>
        <end position="349"/>
    </location>
</feature>
<dbReference type="PROSITE" id="PS51192">
    <property type="entry name" value="HELICASE_ATP_BIND_1"/>
    <property type="match status" value="1"/>
</dbReference>
<dbReference type="InterPro" id="IPR049730">
    <property type="entry name" value="SNF2/RAD54-like_C"/>
</dbReference>
<dbReference type="SMART" id="SM00298">
    <property type="entry name" value="CHROMO"/>
    <property type="match status" value="2"/>
</dbReference>
<evidence type="ECO:0000256" key="10">
    <source>
        <dbReference type="ARBA" id="ARBA00023242"/>
    </source>
</evidence>
<dbReference type="CDD" id="cd18793">
    <property type="entry name" value="SF2_C_SNF"/>
    <property type="match status" value="1"/>
</dbReference>
<dbReference type="InterPro" id="IPR056302">
    <property type="entry name" value="CHD1-2/Hrp3_HTH"/>
</dbReference>
<dbReference type="InterPro" id="IPR000330">
    <property type="entry name" value="SNF2_N"/>
</dbReference>
<dbReference type="InterPro" id="IPR001650">
    <property type="entry name" value="Helicase_C-like"/>
</dbReference>
<dbReference type="CDD" id="cd18659">
    <property type="entry name" value="CD2_tandem"/>
    <property type="match status" value="1"/>
</dbReference>
<dbReference type="PROSITE" id="PS00598">
    <property type="entry name" value="CHROMO_1"/>
    <property type="match status" value="1"/>
</dbReference>
<dbReference type="InterPro" id="IPR025260">
    <property type="entry name" value="CHD1-like_C"/>
</dbReference>
<dbReference type="InterPro" id="IPR023780">
    <property type="entry name" value="Chromo_domain"/>
</dbReference>
<evidence type="ECO:0000259" key="13">
    <source>
        <dbReference type="PROSITE" id="PS51192"/>
    </source>
</evidence>
<dbReference type="Gene3D" id="3.40.50.10810">
    <property type="entry name" value="Tandem AAA-ATPase domain"/>
    <property type="match status" value="1"/>
</dbReference>
<feature type="domain" description="Helicase C-terminal" evidence="14">
    <location>
        <begin position="782"/>
        <end position="945"/>
    </location>
</feature>
<feature type="region of interest" description="Disordered" evidence="11">
    <location>
        <begin position="1165"/>
        <end position="1201"/>
    </location>
</feature>
<feature type="region of interest" description="Disordered" evidence="11">
    <location>
        <begin position="1213"/>
        <end position="1232"/>
    </location>
</feature>
<dbReference type="SUPFAM" id="SSF52540">
    <property type="entry name" value="P-loop containing nucleoside triphosphate hydrolases"/>
    <property type="match status" value="2"/>
</dbReference>
<keyword evidence="16" id="KW-1185">Reference proteome</keyword>
<dbReference type="PROSITE" id="PS50013">
    <property type="entry name" value="CHROMO_2"/>
    <property type="match status" value="2"/>
</dbReference>
<gene>
    <name evidence="15" type="ORF">BASA50_001481</name>
</gene>
<evidence type="ECO:0000313" key="16">
    <source>
        <dbReference type="Proteomes" id="UP001648503"/>
    </source>
</evidence>
<dbReference type="Gene3D" id="3.40.50.300">
    <property type="entry name" value="P-loop containing nucleotide triphosphate hydrolases"/>
    <property type="match status" value="1"/>
</dbReference>
<proteinExistence type="inferred from homology"/>
<feature type="region of interest" description="Disordered" evidence="11">
    <location>
        <begin position="1592"/>
        <end position="1611"/>
    </location>
</feature>
<comment type="subcellular location">
    <subcellularLocation>
        <location evidence="1">Nucleus</location>
    </subcellularLocation>
</comment>
<dbReference type="Pfam" id="PF00385">
    <property type="entry name" value="Chromo"/>
    <property type="match status" value="2"/>
</dbReference>
<keyword evidence="10" id="KW-0539">Nucleus</keyword>
<feature type="compositionally biased region" description="Low complexity" evidence="11">
    <location>
        <begin position="1424"/>
        <end position="1434"/>
    </location>
</feature>
<dbReference type="Gene3D" id="6.10.140.1440">
    <property type="match status" value="1"/>
</dbReference>
<protein>
    <recommendedName>
        <fullName evidence="17">Chromodomain-helicase-DNA-binding protein 1</fullName>
    </recommendedName>
</protein>
<evidence type="ECO:0000256" key="4">
    <source>
        <dbReference type="ARBA" id="ARBA00022741"/>
    </source>
</evidence>
<dbReference type="InterPro" id="IPR016197">
    <property type="entry name" value="Chromo-like_dom_sf"/>
</dbReference>
<accession>A0ABQ8FRW8</accession>
<dbReference type="Pfam" id="PF00271">
    <property type="entry name" value="Helicase_C"/>
    <property type="match status" value="1"/>
</dbReference>
<feature type="compositionally biased region" description="Low complexity" evidence="11">
    <location>
        <begin position="1168"/>
        <end position="1184"/>
    </location>
</feature>
<keyword evidence="7" id="KW-0805">Transcription regulation</keyword>
<dbReference type="InterPro" id="IPR023779">
    <property type="entry name" value="Chromodomain_CS"/>
</dbReference>
<evidence type="ECO:0008006" key="17">
    <source>
        <dbReference type="Google" id="ProtNLM"/>
    </source>
</evidence>
<dbReference type="Proteomes" id="UP001648503">
    <property type="component" value="Unassembled WGS sequence"/>
</dbReference>
<feature type="domain" description="Chromo" evidence="12">
    <location>
        <begin position="376"/>
        <end position="441"/>
    </location>
</feature>
<feature type="compositionally biased region" description="Pro residues" evidence="11">
    <location>
        <begin position="1598"/>
        <end position="1611"/>
    </location>
</feature>
<feature type="region of interest" description="Disordered" evidence="11">
    <location>
        <begin position="1"/>
        <end position="26"/>
    </location>
</feature>
<evidence type="ECO:0000256" key="2">
    <source>
        <dbReference type="ARBA" id="ARBA00007025"/>
    </source>
</evidence>
<keyword evidence="6" id="KW-0067">ATP-binding</keyword>
<dbReference type="InterPro" id="IPR014001">
    <property type="entry name" value="Helicase_ATP-bd"/>
</dbReference>
<dbReference type="InterPro" id="IPR038718">
    <property type="entry name" value="SNF2-like_sf"/>
</dbReference>
<keyword evidence="8" id="KW-0238">DNA-binding</keyword>
<name>A0ABQ8FRW8_9FUNG</name>
<dbReference type="SMART" id="SM00490">
    <property type="entry name" value="HELICc"/>
    <property type="match status" value="1"/>
</dbReference>
<dbReference type="CDD" id="cd18660">
    <property type="entry name" value="CD1_tandem"/>
    <property type="match status" value="1"/>
</dbReference>
<evidence type="ECO:0000256" key="7">
    <source>
        <dbReference type="ARBA" id="ARBA00023015"/>
    </source>
</evidence>
<evidence type="ECO:0000259" key="14">
    <source>
        <dbReference type="PROSITE" id="PS51194"/>
    </source>
</evidence>
<dbReference type="Pfam" id="PF13907">
    <property type="entry name" value="CHD1-like_C"/>
    <property type="match status" value="1"/>
</dbReference>
<dbReference type="InterPro" id="IPR027417">
    <property type="entry name" value="P-loop_NTPase"/>
</dbReference>
<dbReference type="EMBL" id="JAFCIX010000002">
    <property type="protein sequence ID" value="KAH6601623.1"/>
    <property type="molecule type" value="Genomic_DNA"/>
</dbReference>
<keyword evidence="4" id="KW-0547">Nucleotide-binding</keyword>
<feature type="compositionally biased region" description="Basic and acidic residues" evidence="11">
    <location>
        <begin position="1185"/>
        <end position="1201"/>
    </location>
</feature>
<organism evidence="15 16">
    <name type="scientific">Batrachochytrium salamandrivorans</name>
    <dbReference type="NCBI Taxonomy" id="1357716"/>
    <lineage>
        <taxon>Eukaryota</taxon>
        <taxon>Fungi</taxon>
        <taxon>Fungi incertae sedis</taxon>
        <taxon>Chytridiomycota</taxon>
        <taxon>Chytridiomycota incertae sedis</taxon>
        <taxon>Chytridiomycetes</taxon>
        <taxon>Rhizophydiales</taxon>
        <taxon>Rhizophydiales incertae sedis</taxon>
        <taxon>Batrachochytrium</taxon>
    </lineage>
</organism>
<feature type="region of interest" description="Disordered" evidence="11">
    <location>
        <begin position="1070"/>
        <end position="1108"/>
    </location>
</feature>
<dbReference type="Pfam" id="PF00176">
    <property type="entry name" value="SNF2-rel_dom"/>
    <property type="match status" value="1"/>
</dbReference>
<dbReference type="SMART" id="SM00487">
    <property type="entry name" value="DEXDc"/>
    <property type="match status" value="1"/>
</dbReference>
<feature type="compositionally biased region" description="Basic residues" evidence="11">
    <location>
        <begin position="198"/>
        <end position="213"/>
    </location>
</feature>
<comment type="similarity">
    <text evidence="2">Belongs to the SNF2/RAD54 helicase family.</text>
</comment>
<evidence type="ECO:0000256" key="1">
    <source>
        <dbReference type="ARBA" id="ARBA00004123"/>
    </source>
</evidence>
<keyword evidence="9" id="KW-0804">Transcription</keyword>
<reference evidence="15 16" key="1">
    <citation type="submission" date="2021-02" db="EMBL/GenBank/DDBJ databases">
        <title>Variation within the Batrachochytrium salamandrivorans European outbreak.</title>
        <authorList>
            <person name="Kelly M."/>
            <person name="Pasmans F."/>
            <person name="Shea T.P."/>
            <person name="Munoz J.F."/>
            <person name="Carranza S."/>
            <person name="Cuomo C.A."/>
            <person name="Martel A."/>
        </authorList>
    </citation>
    <scope>NUCLEOTIDE SEQUENCE [LARGE SCALE GENOMIC DNA]</scope>
    <source>
        <strain evidence="15 16">AMFP18/2</strain>
    </source>
</reference>
<feature type="domain" description="Helicase ATP-binding" evidence="13">
    <location>
        <begin position="479"/>
        <end position="652"/>
    </location>
</feature>
<dbReference type="SMART" id="SM01176">
    <property type="entry name" value="DUF4208"/>
    <property type="match status" value="1"/>
</dbReference>
<comment type="caution">
    <text evidence="15">The sequence shown here is derived from an EMBL/GenBank/DDBJ whole genome shotgun (WGS) entry which is preliminary data.</text>
</comment>
<feature type="compositionally biased region" description="Basic and acidic residues" evidence="11">
    <location>
        <begin position="1461"/>
        <end position="1472"/>
    </location>
</feature>
<keyword evidence="3" id="KW-0677">Repeat</keyword>
<sequence>MDEALATPADTHHGPGVAAEQDNRTNSRIVIVDDEDDDLDDIFDSDFSAALLHDNTPSSDEVDEFIPNKYDARTLSHEQLSDLDDNDSQSTEETLNRRHRKHTNKFDLDFATINPELYGLRRSSRSHHTKSFDDNFQTPTASDGSASSESFGHVTSKRRRAKHTESKPLRRIIPKIESQEESSSEKTSSNSEFESRKRTSGSHKKRSKIRGRKNTPTSFGVAKPTDTDTLRFSVRNREVKNYRMDSQDLGFLSSSEEDSKKKKRKKQEFRIVEATCEDGFVIEGVVDHRSATPSDDTTESIEAEFLVKWRGLSHRHNSWHTYSALRDFKGFRKVENAYRKAEEEETFRNYPGASPDEIEQMDIGLELERTLLQDFKVVERVIAIRESDSEVGAGGSEYLCKWSRLPYSESTWEPSETLLPEDQPEMDAFLERNASQTVPHKNELFHRVRSDYRPFQKQPSYLVGGELRDYQLLGVNWMAHLWHSNLNGILADEMGLGKTIQSISFLSYLFHTQHVYGPFLVVVPLSTIGAWQKEFKQWAPDINVVCYHGDTSSRQTIRNYEFYIPTKTKEPRIRFNVLLTTFELILKDKEHLGKIKWAFLAVDEAHRLKNAESQLHEALKDFSTANRLLITGTPLQNTVKELLALIQFLMPDQFQEFKDFEVTVGDEDQHEKIRDLQTKLKDLMLRRLKKDVEKSLPSKSERILRVELSPLQLEYYKAVFTKNFETLNRGAVGGRQISLQNVCMELKKASNHPYLFDGAEPSGMSRDDQLKGIIMNSGKMVLLDKLLTRLREGNHRVLIFSQMVRMLNIISDYMSYRGYTFQRLDGTTQSEIRKRSVEHFNAPGSLDFCFLLSTRAGGLGLNLATADTVILFDSDWNPQNDLQAIARAHRIGQKNTVNVYRFLSKDTIEEDIIERAKRKMVLEYSIIKTMDTSGEGIMTTGKHKSSGSASSGNITNEELQTILKFGAQNLFKQDSTNSTSVEKLEQLNLDDVLSRAEFHEGAEQSGTALGSAEFLEQFNVADVAVSQLSWEDIIPEDQREQPSAAAMDEIPEIYLLEGMRRRVAAPVLYTCDDSNDNSNRRRKRRMASNGDSSGPKKATPNDSPLNELTDKDIRGIIRGLLKFGDIGRRLDLILQEADVLHKDKDAVIDAVGGIMRNCLDALRNSDLSGSVGPSSSSTTVTPTSTREDTSGGPKQEGDVDLKSAGATVTNAGVKDASEAKTHGGEAAIQSNTTENGTSAAIVAAETASATTGIRLSYSAKHKVIAASYNGVTGINAGQLVQRVSDMTCLSKRLEKQVLSLFRITWTPKSIANWATPWGVKDDAMLLVGVYKHGFGAWSAMQADAELPFANKFFLDGDAKKLPKGLHLIRRAEYLLKLLHEHEEARHQRNRPSLDASHAGTRHSVKRSSKEVRESTASLEGVCGSGSNANGGNSAMGKTERLPFSKTQPQSLKRHRSSDAISSKRDTASKDLNGKANGVAEGDSQLSEYESMDDDFCKAALRPLKSYLKELRDTPPGLNGAEKAGLIRKNVLTIGNFISKHASTLPRLPERGQRSRHLWKFASYFWPKEISSRKIEAIYTKIVAASKNAVVSNGGPLPCSTPTPGAPPARST</sequence>
<evidence type="ECO:0000256" key="5">
    <source>
        <dbReference type="ARBA" id="ARBA00022801"/>
    </source>
</evidence>
<dbReference type="PANTHER" id="PTHR45623">
    <property type="entry name" value="CHROMODOMAIN-HELICASE-DNA-BINDING PROTEIN 3-RELATED-RELATED"/>
    <property type="match status" value="1"/>
</dbReference>
<feature type="compositionally biased region" description="Polar residues" evidence="11">
    <location>
        <begin position="134"/>
        <end position="150"/>
    </location>
</feature>
<dbReference type="Gene3D" id="2.40.50.40">
    <property type="match status" value="2"/>
</dbReference>
<feature type="region of interest" description="Disordered" evidence="11">
    <location>
        <begin position="1384"/>
        <end position="1484"/>
    </location>
</feature>
<dbReference type="PROSITE" id="PS51194">
    <property type="entry name" value="HELICASE_CTER"/>
    <property type="match status" value="1"/>
</dbReference>
<evidence type="ECO:0000256" key="3">
    <source>
        <dbReference type="ARBA" id="ARBA00022737"/>
    </source>
</evidence>
<dbReference type="Gene3D" id="1.10.10.60">
    <property type="entry name" value="Homeodomain-like"/>
    <property type="match status" value="1"/>
</dbReference>
<keyword evidence="5" id="KW-0378">Hydrolase</keyword>
<evidence type="ECO:0000259" key="12">
    <source>
        <dbReference type="PROSITE" id="PS50013"/>
    </source>
</evidence>
<evidence type="ECO:0000313" key="15">
    <source>
        <dbReference type="EMBL" id="KAH6601623.1"/>
    </source>
</evidence>
<dbReference type="SUPFAM" id="SSF54160">
    <property type="entry name" value="Chromo domain-like"/>
    <property type="match status" value="2"/>
</dbReference>
<evidence type="ECO:0000256" key="6">
    <source>
        <dbReference type="ARBA" id="ARBA00022840"/>
    </source>
</evidence>
<evidence type="ECO:0000256" key="11">
    <source>
        <dbReference type="SAM" id="MobiDB-lite"/>
    </source>
</evidence>
<evidence type="ECO:0000256" key="9">
    <source>
        <dbReference type="ARBA" id="ARBA00023163"/>
    </source>
</evidence>
<dbReference type="PANTHER" id="PTHR45623:SF14">
    <property type="entry name" value="CHROMODOMAIN-HELICASE-DNA-BINDING PROTEIN 1"/>
    <property type="match status" value="1"/>
</dbReference>
<feature type="region of interest" description="Disordered" evidence="11">
    <location>
        <begin position="127"/>
        <end position="225"/>
    </location>
</feature>
<dbReference type="InterPro" id="IPR000953">
    <property type="entry name" value="Chromo/chromo_shadow_dom"/>
</dbReference>
<feature type="region of interest" description="Disordered" evidence="11">
    <location>
        <begin position="76"/>
        <end position="99"/>
    </location>
</feature>